<evidence type="ECO:0000259" key="1">
    <source>
        <dbReference type="PROSITE" id="PS50006"/>
    </source>
</evidence>
<keyword evidence="3" id="KW-1185">Reference proteome</keyword>
<name>A0A9X9MB99_GULGU</name>
<dbReference type="PROSITE" id="PS50006">
    <property type="entry name" value="FHA_DOMAIN"/>
    <property type="match status" value="1"/>
</dbReference>
<sequence length="258" mass="30767">MASLRTANPRLRNYFKENYIPQVCEALLCGLLITCPEDPLKYLQEMIITIMENGLESLLWDMCIDPSMRPKIRRLSETYMEQLFGLDDQLMTPELMIKACTFYTGHLVKTHFCTWRNIAIPLISEDELLAEKMEKAREYDNFRLQKYIFRLWHSYTEGQKKLLTVTLVRIRRMCCRYKLLAILTKWRDKAQHKYKKKEEELILKHELQLLKWRSKLKLNVVAKEEFLFPEHRASEISLGSEIPECDISLFPERVISRV</sequence>
<proteinExistence type="predicted"/>
<feature type="non-terminal residue" evidence="2">
    <location>
        <position position="1"/>
    </location>
</feature>
<comment type="caution">
    <text evidence="2">The sequence shown here is derived from an EMBL/GenBank/DDBJ whole genome shotgun (WGS) entry which is preliminary data.</text>
</comment>
<accession>A0A9X9MB99</accession>
<feature type="domain" description="FHA" evidence="1">
    <location>
        <begin position="236"/>
        <end position="258"/>
    </location>
</feature>
<dbReference type="AlphaFoldDB" id="A0A9X9MB99"/>
<reference evidence="2 3" key="1">
    <citation type="submission" date="2018-10" db="EMBL/GenBank/DDBJ databases">
        <authorList>
            <person name="Ekblom R."/>
            <person name="Jareborg N."/>
        </authorList>
    </citation>
    <scope>NUCLEOTIDE SEQUENCE [LARGE SCALE GENOMIC DNA]</scope>
    <source>
        <tissue evidence="2">Muscle</tissue>
    </source>
</reference>
<evidence type="ECO:0000313" key="3">
    <source>
        <dbReference type="Proteomes" id="UP000269945"/>
    </source>
</evidence>
<dbReference type="EMBL" id="CYRY02045780">
    <property type="protein sequence ID" value="VCX41315.1"/>
    <property type="molecule type" value="Genomic_DNA"/>
</dbReference>
<organism evidence="2 3">
    <name type="scientific">Gulo gulo</name>
    <name type="common">Wolverine</name>
    <name type="synonym">Gluton</name>
    <dbReference type="NCBI Taxonomy" id="48420"/>
    <lineage>
        <taxon>Eukaryota</taxon>
        <taxon>Metazoa</taxon>
        <taxon>Chordata</taxon>
        <taxon>Craniata</taxon>
        <taxon>Vertebrata</taxon>
        <taxon>Euteleostomi</taxon>
        <taxon>Mammalia</taxon>
        <taxon>Eutheria</taxon>
        <taxon>Laurasiatheria</taxon>
        <taxon>Carnivora</taxon>
        <taxon>Caniformia</taxon>
        <taxon>Musteloidea</taxon>
        <taxon>Mustelidae</taxon>
        <taxon>Guloninae</taxon>
        <taxon>Gulo</taxon>
    </lineage>
</organism>
<dbReference type="SUPFAM" id="SSF47391">
    <property type="entry name" value="Dimerization-anchoring domain of cAMP-dependent PK regulatory subunit"/>
    <property type="match status" value="1"/>
</dbReference>
<dbReference type="CDD" id="cd22977">
    <property type="entry name" value="DD_FBXL13"/>
    <property type="match status" value="1"/>
</dbReference>
<dbReference type="InterPro" id="IPR000253">
    <property type="entry name" value="FHA_dom"/>
</dbReference>
<protein>
    <recommendedName>
        <fullName evidence="1">FHA domain-containing protein</fullName>
    </recommendedName>
</protein>
<gene>
    <name evidence="2" type="ORF">BN2614_LOCUS3</name>
</gene>
<evidence type="ECO:0000313" key="2">
    <source>
        <dbReference type="EMBL" id="VCX41315.1"/>
    </source>
</evidence>
<dbReference type="Proteomes" id="UP000269945">
    <property type="component" value="Unassembled WGS sequence"/>
</dbReference>